<proteinExistence type="predicted"/>
<name>A0A1C7MY44_9FUNG</name>
<comment type="caution">
    <text evidence="1">The sequence shown here is derived from an EMBL/GenBank/DDBJ whole genome shotgun (WGS) entry which is preliminary data.</text>
</comment>
<gene>
    <name evidence="1" type="ORF">A0J61_10235</name>
</gene>
<evidence type="ECO:0000313" key="1">
    <source>
        <dbReference type="EMBL" id="OBZ81718.1"/>
    </source>
</evidence>
<reference evidence="1 2" key="1">
    <citation type="submission" date="2016-03" db="EMBL/GenBank/DDBJ databases">
        <title>Choanephora cucurbitarum.</title>
        <authorList>
            <person name="Min B."/>
            <person name="Park H."/>
            <person name="Park J.-H."/>
            <person name="Shin H.-D."/>
            <person name="Choi I.-G."/>
        </authorList>
    </citation>
    <scope>NUCLEOTIDE SEQUENCE [LARGE SCALE GENOMIC DNA]</scope>
    <source>
        <strain evidence="1 2">KUS-F28377</strain>
    </source>
</reference>
<keyword evidence="2" id="KW-1185">Reference proteome</keyword>
<evidence type="ECO:0000313" key="2">
    <source>
        <dbReference type="Proteomes" id="UP000093000"/>
    </source>
</evidence>
<organism evidence="1 2">
    <name type="scientific">Choanephora cucurbitarum</name>
    <dbReference type="NCBI Taxonomy" id="101091"/>
    <lineage>
        <taxon>Eukaryota</taxon>
        <taxon>Fungi</taxon>
        <taxon>Fungi incertae sedis</taxon>
        <taxon>Mucoromycota</taxon>
        <taxon>Mucoromycotina</taxon>
        <taxon>Mucoromycetes</taxon>
        <taxon>Mucorales</taxon>
        <taxon>Mucorineae</taxon>
        <taxon>Choanephoraceae</taxon>
        <taxon>Choanephoroideae</taxon>
        <taxon>Choanephora</taxon>
    </lineage>
</organism>
<dbReference type="Proteomes" id="UP000093000">
    <property type="component" value="Unassembled WGS sequence"/>
</dbReference>
<protein>
    <submittedName>
        <fullName evidence="1">Uncharacterized protein</fullName>
    </submittedName>
</protein>
<sequence length="72" mass="8491">MIITDTLDVMEGQEEDEEEEEFVDVEENRRKLKKALETILVLDFPLDELDQKVHRRLGQKLQAIHAEELKSI</sequence>
<dbReference type="AlphaFoldDB" id="A0A1C7MY44"/>
<accession>A0A1C7MY44</accession>
<dbReference type="InParanoid" id="A0A1C7MY44"/>
<dbReference type="EMBL" id="LUGH01001081">
    <property type="protein sequence ID" value="OBZ81718.1"/>
    <property type="molecule type" value="Genomic_DNA"/>
</dbReference>